<evidence type="ECO:0000313" key="2">
    <source>
        <dbReference type="EMBL" id="KAK8079355.1"/>
    </source>
</evidence>
<dbReference type="GeneID" id="92087634"/>
<organism evidence="2 3">
    <name type="scientific">Apiospora phragmitis</name>
    <dbReference type="NCBI Taxonomy" id="2905665"/>
    <lineage>
        <taxon>Eukaryota</taxon>
        <taxon>Fungi</taxon>
        <taxon>Dikarya</taxon>
        <taxon>Ascomycota</taxon>
        <taxon>Pezizomycotina</taxon>
        <taxon>Sordariomycetes</taxon>
        <taxon>Xylariomycetidae</taxon>
        <taxon>Amphisphaeriales</taxon>
        <taxon>Apiosporaceae</taxon>
        <taxon>Apiospora</taxon>
    </lineage>
</organism>
<feature type="region of interest" description="Disordered" evidence="1">
    <location>
        <begin position="95"/>
        <end position="114"/>
    </location>
</feature>
<evidence type="ECO:0000256" key="1">
    <source>
        <dbReference type="SAM" id="MobiDB-lite"/>
    </source>
</evidence>
<proteinExistence type="predicted"/>
<feature type="region of interest" description="Disordered" evidence="1">
    <location>
        <begin position="55"/>
        <end position="75"/>
    </location>
</feature>
<keyword evidence="3" id="KW-1185">Reference proteome</keyword>
<accession>A0ABR1WA68</accession>
<reference evidence="2 3" key="1">
    <citation type="submission" date="2023-01" db="EMBL/GenBank/DDBJ databases">
        <title>Analysis of 21 Apiospora genomes using comparative genomics revels a genus with tremendous synthesis potential of carbohydrate active enzymes and secondary metabolites.</title>
        <authorList>
            <person name="Sorensen T."/>
        </authorList>
    </citation>
    <scope>NUCLEOTIDE SEQUENCE [LARGE SCALE GENOMIC DNA]</scope>
    <source>
        <strain evidence="2 3">CBS 135458</strain>
    </source>
</reference>
<sequence length="245" mass="26375">MSGISNLYLSANGTSSNLQDARPDSRNPNRILGWASPSAALLCLARLGQLHDPLPGEWRSTSGRPQSPLATSSRADPYQVDDVLVVAVLAHQHTRSSRCRSARPGRVSPAAGGSRSSAGVMRLFAVRRHGCAATGRREVGVAGSEGQSRAGSCVVRLEEEAEVARVRDGDAGVVSGPLRASADARAEAMSSPRPGFPCRQQKRWRLRPEARTVYGGRVRLRMREPSPVQRLGLQERSGTRRRSPP</sequence>
<feature type="region of interest" description="Disordered" evidence="1">
    <location>
        <begin position="217"/>
        <end position="245"/>
    </location>
</feature>
<dbReference type="EMBL" id="JAQQWL010000003">
    <property type="protein sequence ID" value="KAK8079355.1"/>
    <property type="molecule type" value="Genomic_DNA"/>
</dbReference>
<comment type="caution">
    <text evidence="2">The sequence shown here is derived from an EMBL/GenBank/DDBJ whole genome shotgun (WGS) entry which is preliminary data.</text>
</comment>
<dbReference type="Proteomes" id="UP001480595">
    <property type="component" value="Unassembled WGS sequence"/>
</dbReference>
<evidence type="ECO:0000313" key="3">
    <source>
        <dbReference type="Proteomes" id="UP001480595"/>
    </source>
</evidence>
<dbReference type="RefSeq" id="XP_066720426.1">
    <property type="nucleotide sequence ID" value="XM_066854571.1"/>
</dbReference>
<gene>
    <name evidence="2" type="ORF">PG994_003162</name>
</gene>
<protein>
    <submittedName>
        <fullName evidence="2">Uncharacterized protein</fullName>
    </submittedName>
</protein>
<feature type="compositionally biased region" description="Polar residues" evidence="1">
    <location>
        <begin position="59"/>
        <end position="74"/>
    </location>
</feature>
<feature type="compositionally biased region" description="Low complexity" evidence="1">
    <location>
        <begin position="105"/>
        <end position="114"/>
    </location>
</feature>
<name>A0ABR1WA68_9PEZI</name>